<keyword evidence="7" id="KW-0238">DNA-binding</keyword>
<dbReference type="GO" id="GO:0000981">
    <property type="term" value="F:DNA-binding transcription factor activity, RNA polymerase II-specific"/>
    <property type="evidence" value="ECO:0007669"/>
    <property type="project" value="TreeGrafter"/>
</dbReference>
<evidence type="ECO:0000256" key="3">
    <source>
        <dbReference type="ARBA" id="ARBA00022737"/>
    </source>
</evidence>
<dbReference type="PANTHER" id="PTHR23235">
    <property type="entry name" value="KRUEPPEL-LIKE TRANSCRIPTION FACTOR"/>
    <property type="match status" value="1"/>
</dbReference>
<evidence type="ECO:0000313" key="14">
    <source>
        <dbReference type="EMBL" id="AVT42516.1"/>
    </source>
</evidence>
<evidence type="ECO:0000256" key="12">
    <source>
        <dbReference type="SAM" id="MobiDB-lite"/>
    </source>
</evidence>
<dbReference type="FunFam" id="3.30.160.60:FF:000014">
    <property type="entry name" value="Transcription factor Sp3"/>
    <property type="match status" value="1"/>
</dbReference>
<dbReference type="SMART" id="SM00355">
    <property type="entry name" value="ZnF_C2H2"/>
    <property type="match status" value="3"/>
</dbReference>
<dbReference type="PROSITE" id="PS50157">
    <property type="entry name" value="ZINC_FINGER_C2H2_2"/>
    <property type="match status" value="3"/>
</dbReference>
<keyword evidence="8" id="KW-0804">Transcription</keyword>
<evidence type="ECO:0000256" key="11">
    <source>
        <dbReference type="PROSITE-ProRule" id="PRU00042"/>
    </source>
</evidence>
<dbReference type="GO" id="GO:0005634">
    <property type="term" value="C:nucleus"/>
    <property type="evidence" value="ECO:0007669"/>
    <property type="project" value="UniProtKB-SubCell"/>
</dbReference>
<feature type="region of interest" description="Disordered" evidence="12">
    <location>
        <begin position="344"/>
        <end position="393"/>
    </location>
</feature>
<evidence type="ECO:0000256" key="7">
    <source>
        <dbReference type="ARBA" id="ARBA00023125"/>
    </source>
</evidence>
<accession>A0A2R4FYC8</accession>
<sequence>MTTVAVRKQHQEYLTANSNSQDKQPSPLALLAATCSKIDGSSDCGGNHQEGVALSESASAQGTATVKVLGGTQVVSHQGELFTVSGNQLVPVNQQYVAGQQIFSSESNQVVTVTSNQGGALKAQSVVQGQFLSQNPQIITAQSTGSAAGGVAYLPSPQVQTITVDGHEAIFIPSLSSANNQQPIQLAPGGTQTILANGQTLIRANAVQGQANASNVLQNIAQIASAGNVTTQVGQNISMRSASATANAGNVLQAVQLPLHNMSQSIPVQVPVSNGTGQTIYQTIQVPIQAIQLANAGGGNQHIQAQIIPQLAQATQLQPQQLAQVSSQGYIQAIPSVQVASQQNGAAHSGATPTTASQADTNLTDSSHTTHSQNNATSTTNQANASNNQPQMLQIGGNQMGQIIGQVASASGIQAASILTSGGSIQITPVSSISQGSPANSSTVYTTAGANSNVSNNQQVGQIVTLPIQGMQAISGNILPPGTQIIAAGQQLQQDPNDPSKWQVVATPAQQVMSTPTTISANQANVFPEVSITPTSGADPNANSSVDVVSGTGKRLRRVACTCPNCRDGDGTRNSETKKKQHICHMPGCHKVYGKTSHLRAHLRWHTGERPFACTWLFCGKRFTRSDELQRHRRTHTGEKRFECAECSKRFMRSDHLSKHMKTHRPKHVVARVEHVRADQLESMQNTEVLSLGPVVTTPEPMLITSGSSGVVVNNNLNSDVGSDSSLVMTVEPEQEQSDLSINEGPLDD</sequence>
<dbReference type="PANTHER" id="PTHR23235:SF165">
    <property type="entry name" value="TRANSCRIPTION FACTOR BTD"/>
    <property type="match status" value="1"/>
</dbReference>
<evidence type="ECO:0000256" key="8">
    <source>
        <dbReference type="ARBA" id="ARBA00023163"/>
    </source>
</evidence>
<keyword evidence="9" id="KW-0539">Nucleus</keyword>
<keyword evidence="6" id="KW-0805">Transcription regulation</keyword>
<evidence type="ECO:0000256" key="4">
    <source>
        <dbReference type="ARBA" id="ARBA00022771"/>
    </source>
</evidence>
<dbReference type="InterPro" id="IPR036236">
    <property type="entry name" value="Znf_C2H2_sf"/>
</dbReference>
<dbReference type="CDD" id="cd22553">
    <property type="entry name" value="SP1-4_arthropods_N"/>
    <property type="match status" value="1"/>
</dbReference>
<proteinExistence type="evidence at transcript level"/>
<dbReference type="PROSITE" id="PS00028">
    <property type="entry name" value="ZINC_FINGER_C2H2_1"/>
    <property type="match status" value="3"/>
</dbReference>
<dbReference type="InterPro" id="IPR013087">
    <property type="entry name" value="Znf_C2H2_type"/>
</dbReference>
<dbReference type="FunFam" id="3.30.160.60:FF:000624">
    <property type="entry name" value="zinc finger protein 697"/>
    <property type="match status" value="1"/>
</dbReference>
<gene>
    <name evidence="14" type="primary">Sp1-4</name>
</gene>
<feature type="compositionally biased region" description="Polar residues" evidence="12">
    <location>
        <begin position="344"/>
        <end position="365"/>
    </location>
</feature>
<evidence type="ECO:0000256" key="10">
    <source>
        <dbReference type="ARBA" id="ARBA00038409"/>
    </source>
</evidence>
<evidence type="ECO:0000256" key="1">
    <source>
        <dbReference type="ARBA" id="ARBA00004123"/>
    </source>
</evidence>
<dbReference type="Pfam" id="PF00096">
    <property type="entry name" value="zf-C2H2"/>
    <property type="match status" value="2"/>
</dbReference>
<evidence type="ECO:0000256" key="5">
    <source>
        <dbReference type="ARBA" id="ARBA00022833"/>
    </source>
</evidence>
<feature type="domain" description="C2H2-type" evidence="13">
    <location>
        <begin position="642"/>
        <end position="669"/>
    </location>
</feature>
<evidence type="ECO:0000256" key="2">
    <source>
        <dbReference type="ARBA" id="ARBA00022723"/>
    </source>
</evidence>
<organism evidence="14">
    <name type="scientific">Meridionale flava</name>
    <dbReference type="NCBI Taxonomy" id="2138384"/>
    <lineage>
        <taxon>Eukaryota</taxon>
        <taxon>Metazoa</taxon>
        <taxon>Ecdysozoa</taxon>
        <taxon>Arthropoda</taxon>
        <taxon>Chelicerata</taxon>
        <taxon>Pycnogonida</taxon>
        <taxon>Pantopoda</taxon>
        <taxon>Callipallenidae</taxon>
        <taxon>Meridionale</taxon>
    </lineage>
</organism>
<evidence type="ECO:0000256" key="6">
    <source>
        <dbReference type="ARBA" id="ARBA00023015"/>
    </source>
</evidence>
<evidence type="ECO:0000256" key="9">
    <source>
        <dbReference type="ARBA" id="ARBA00023242"/>
    </source>
</evidence>
<name>A0A2R4FYC8_9CHEL</name>
<dbReference type="GO" id="GO:0008270">
    <property type="term" value="F:zinc ion binding"/>
    <property type="evidence" value="ECO:0007669"/>
    <property type="project" value="UniProtKB-KW"/>
</dbReference>
<comment type="subcellular location">
    <subcellularLocation>
        <location evidence="1">Nucleus</location>
    </subcellularLocation>
</comment>
<keyword evidence="3" id="KW-0677">Repeat</keyword>
<comment type="similarity">
    <text evidence="10">Belongs to the Sp1 C2H2-type zinc-finger protein family.</text>
</comment>
<feature type="compositionally biased region" description="Low complexity" evidence="12">
    <location>
        <begin position="366"/>
        <end position="393"/>
    </location>
</feature>
<dbReference type="GO" id="GO:0000978">
    <property type="term" value="F:RNA polymerase II cis-regulatory region sequence-specific DNA binding"/>
    <property type="evidence" value="ECO:0007669"/>
    <property type="project" value="TreeGrafter"/>
</dbReference>
<feature type="domain" description="C2H2-type" evidence="13">
    <location>
        <begin position="612"/>
        <end position="641"/>
    </location>
</feature>
<keyword evidence="2" id="KW-0479">Metal-binding</keyword>
<dbReference type="SUPFAM" id="SSF57667">
    <property type="entry name" value="beta-beta-alpha zinc fingers"/>
    <property type="match status" value="2"/>
</dbReference>
<feature type="domain" description="C2H2-type" evidence="13">
    <location>
        <begin position="582"/>
        <end position="611"/>
    </location>
</feature>
<evidence type="ECO:0000259" key="13">
    <source>
        <dbReference type="PROSITE" id="PS50157"/>
    </source>
</evidence>
<dbReference type="EMBL" id="MG857594">
    <property type="protein sequence ID" value="AVT42516.1"/>
    <property type="molecule type" value="mRNA"/>
</dbReference>
<keyword evidence="4 11" id="KW-0863">Zinc-finger</keyword>
<dbReference type="Gene3D" id="3.30.160.60">
    <property type="entry name" value="Classic Zinc Finger"/>
    <property type="match status" value="3"/>
</dbReference>
<protein>
    <submittedName>
        <fullName evidence="14">Zinc finger transcription factor Sp1-4</fullName>
    </submittedName>
</protein>
<dbReference type="AlphaFoldDB" id="A0A2R4FYC8"/>
<reference evidence="14" key="1">
    <citation type="journal article" date="2018" name="Proc. Natl. Acad. Sci. U.S.A.">
        <title>Cooption of an appendage-patterning gene cassette in the head segmentation of arachnids.</title>
        <authorList>
            <person name="Setton E.V.W."/>
            <person name="Sharma P.P."/>
        </authorList>
    </citation>
    <scope>NUCLEOTIDE SEQUENCE</scope>
</reference>
<keyword evidence="5" id="KW-0862">Zinc</keyword>